<feature type="domain" description="Myotubularin phosphatase" evidence="5">
    <location>
        <begin position="250"/>
        <end position="789"/>
    </location>
</feature>
<sequence length="940" mass="104346">MAIDKDQPTVRVHNVRMHSGKRSEAGTLTIDRHHLIFSYTPAARNGTKASAHTQPLSAESSAHTALATEGGGNRPVTPINSAKASLERLRPKAKTAWIPYPMISRCMLRPSHLHSHASHTTPQAQPSAVDENPEQDSFPPSFGTSDYGRPSIDSTSLGPYSSPRRPASPAFTDGNVSSSSVGAGRSPALRIRCRDFQMMAFHFLAPHEGKSADDTAREVFFELRSRCCPHRIEDMLAFHFDPPKEELAASTPPYDARKEFARMGIGIQNSDGPGAAWRISEINKDYSYSATYPSLLCIPRIISDNILKYGGVFRSKSRVPALAYLHFNGGSITRCSQPLVGLTKKRNVQDEKLVSAIFSSHTPALTSPEDSPEQHPSLVPSHEGSEAADASAVDSGIAVLSLNEDPVEMDESAASFGSQSVRPKIYGSTRSNLIVDARPYKNMLANRVHGGGIEDPAFYKGTADIPVQVVFLDIENIHVMRKSLQMVVDSFGNADYIHLPPDQSQLKKSRWLDHIAALIDGSELIARTVGLAGSHVLTHCSDGWDRTSQVSALAQIMLDPHYRTLDGFITLVQKEFLSFGHKFKDRDCVQGSEKWFEIENERIALSQSRDENSSDPNSLNTLGTKALNTARNWFDKNRNNMFRKDHVSDETGSRPASPPPNPVIHSSPTAKTKGSKKHGTDENEMAPIFHQFLDTVYQMQRQYPHAFEFNERFLLRLLYQTYACQYGEFLFNNERERAQHRFPSVWPFFLARRKEFTNPEYAPKDAESLLFPRKGKDQKVDVRWWFRLFGKEDDEMNVLRTAIPSVEAAPVYARDDTAAEGSLHASHPVNDAPRGSKSTPNLAKSPSAVGKSQITDVAAVQPSRPSLTQQETDLDILARYAESTRTTERQEGSIENQQGIHDGQQGIHDGQQGIHDGQTEETKSFKLDFAAFAAQNAFRD</sequence>
<comment type="similarity">
    <text evidence="1">Belongs to the protein-tyrosine phosphatase family. Non-receptor class myotubularin subfamily.</text>
</comment>
<dbReference type="GO" id="GO:0046856">
    <property type="term" value="P:phosphatidylinositol dephosphorylation"/>
    <property type="evidence" value="ECO:0007669"/>
    <property type="project" value="TreeGrafter"/>
</dbReference>
<reference evidence="6 7" key="1">
    <citation type="journal article" date="2018" name="IMA Fungus">
        <title>IMA Genome-F 10: Nine draft genome sequences of Claviceps purpurea s.lat., including C. arundinis, C. humidiphila, and C. cf. spartinae, pseudomolecules for the pitch canker pathogen Fusarium circinatum, draft genome of Davidsoniella eucalypti, Grosmannia galeiformis, Quambalaria eucalypti, and Teratosphaeria destructans.</title>
        <authorList>
            <person name="Wingfield B.D."/>
            <person name="Liu M."/>
            <person name="Nguyen H.D."/>
            <person name="Lane F.A."/>
            <person name="Morgan S.W."/>
            <person name="De Vos L."/>
            <person name="Wilken P.M."/>
            <person name="Duong T.A."/>
            <person name="Aylward J."/>
            <person name="Coetzee M.P."/>
            <person name="Dadej K."/>
            <person name="De Beer Z.W."/>
            <person name="Findlay W."/>
            <person name="Havenga M."/>
            <person name="Kolarik M."/>
            <person name="Menzies J.G."/>
            <person name="Naidoo K."/>
            <person name="Pochopski O."/>
            <person name="Shoukouhi P."/>
            <person name="Santana Q.C."/>
            <person name="Seifert K.A."/>
            <person name="Soal N."/>
            <person name="Steenkamp E.T."/>
            <person name="Tatham C.T."/>
            <person name="van der Nest M.A."/>
            <person name="Wingfield M.J."/>
        </authorList>
    </citation>
    <scope>NUCLEOTIDE SEQUENCE [LARGE SCALE GENOMIC DNA]</scope>
    <source>
        <strain evidence="6">CMW44962</strain>
    </source>
</reference>
<proteinExistence type="inferred from homology"/>
<dbReference type="InterPro" id="IPR010569">
    <property type="entry name" value="Myotubularin-like_Pase_dom"/>
</dbReference>
<dbReference type="InterPro" id="IPR029021">
    <property type="entry name" value="Prot-tyrosine_phosphatase-like"/>
</dbReference>
<evidence type="ECO:0000256" key="2">
    <source>
        <dbReference type="PIRSR" id="PIRSR630564-1"/>
    </source>
</evidence>
<dbReference type="PANTHER" id="PTHR10807:SF128">
    <property type="entry name" value="PHOSPHATIDYLINOSITOL-3,5-BISPHOSPHATE 3-PHOSPHATASE"/>
    <property type="match status" value="1"/>
</dbReference>
<dbReference type="GO" id="GO:0016020">
    <property type="term" value="C:membrane"/>
    <property type="evidence" value="ECO:0007669"/>
    <property type="project" value="TreeGrafter"/>
</dbReference>
<dbReference type="SUPFAM" id="SSF52799">
    <property type="entry name" value="(Phosphotyrosine protein) phosphatases II"/>
    <property type="match status" value="1"/>
</dbReference>
<reference evidence="6 7" key="2">
    <citation type="journal article" date="2021" name="Curr. Genet.">
        <title>Genetic response to nitrogen starvation in the aggressive Eucalyptus foliar pathogen Teratosphaeria destructans.</title>
        <authorList>
            <person name="Havenga M."/>
            <person name="Wingfield B.D."/>
            <person name="Wingfield M.J."/>
            <person name="Dreyer L.L."/>
            <person name="Roets F."/>
            <person name="Aylward J."/>
        </authorList>
    </citation>
    <scope>NUCLEOTIDE SEQUENCE [LARGE SCALE GENOMIC DNA]</scope>
    <source>
        <strain evidence="6">CMW44962</strain>
    </source>
</reference>
<dbReference type="Proteomes" id="UP001138500">
    <property type="component" value="Unassembled WGS sequence"/>
</dbReference>
<dbReference type="Pfam" id="PF06602">
    <property type="entry name" value="Myotub-related"/>
    <property type="match status" value="1"/>
</dbReference>
<feature type="region of interest" description="Disordered" evidence="4">
    <location>
        <begin position="884"/>
        <end position="922"/>
    </location>
</feature>
<evidence type="ECO:0000256" key="4">
    <source>
        <dbReference type="SAM" id="MobiDB-lite"/>
    </source>
</evidence>
<feature type="region of interest" description="Disordered" evidence="4">
    <location>
        <begin position="645"/>
        <end position="681"/>
    </location>
</feature>
<dbReference type="InterPro" id="IPR011993">
    <property type="entry name" value="PH-like_dom_sf"/>
</dbReference>
<keyword evidence="7" id="KW-1185">Reference proteome</keyword>
<comment type="caution">
    <text evidence="6">The sequence shown here is derived from an EMBL/GenBank/DDBJ whole genome shotgun (WGS) entry which is preliminary data.</text>
</comment>
<gene>
    <name evidence="6" type="ORF">Tdes44962_MAKER00351</name>
</gene>
<organism evidence="6 7">
    <name type="scientific">Teratosphaeria destructans</name>
    <dbReference type="NCBI Taxonomy" id="418781"/>
    <lineage>
        <taxon>Eukaryota</taxon>
        <taxon>Fungi</taxon>
        <taxon>Dikarya</taxon>
        <taxon>Ascomycota</taxon>
        <taxon>Pezizomycotina</taxon>
        <taxon>Dothideomycetes</taxon>
        <taxon>Dothideomycetidae</taxon>
        <taxon>Mycosphaerellales</taxon>
        <taxon>Teratosphaeriaceae</taxon>
        <taxon>Teratosphaeria</taxon>
    </lineage>
</organism>
<dbReference type="PANTHER" id="PTHR10807">
    <property type="entry name" value="MYOTUBULARIN-RELATED"/>
    <property type="match status" value="1"/>
</dbReference>
<feature type="binding site" evidence="3">
    <location>
        <begin position="476"/>
        <end position="477"/>
    </location>
    <ligand>
        <name>substrate</name>
    </ligand>
</feature>
<evidence type="ECO:0000313" key="7">
    <source>
        <dbReference type="Proteomes" id="UP001138500"/>
    </source>
</evidence>
<feature type="binding site" evidence="3">
    <location>
        <begin position="540"/>
        <end position="546"/>
    </location>
    <ligand>
        <name>substrate</name>
    </ligand>
</feature>
<dbReference type="EMBL" id="RIBY02001867">
    <property type="protein sequence ID" value="KAH9827625.1"/>
    <property type="molecule type" value="Genomic_DNA"/>
</dbReference>
<accession>A0A9W7SSC7</accession>
<dbReference type="PROSITE" id="PS51339">
    <property type="entry name" value="PPASE_MYOTUBULARIN"/>
    <property type="match status" value="1"/>
</dbReference>
<feature type="region of interest" description="Disordered" evidence="4">
    <location>
        <begin position="113"/>
        <end position="184"/>
    </location>
</feature>
<dbReference type="OrthoDB" id="271628at2759"/>
<dbReference type="Gene3D" id="2.30.29.30">
    <property type="entry name" value="Pleckstrin-homology domain (PH domain)/Phosphotyrosine-binding domain (PTB)"/>
    <property type="match status" value="1"/>
</dbReference>
<dbReference type="AlphaFoldDB" id="A0A9W7SSC7"/>
<evidence type="ECO:0000259" key="5">
    <source>
        <dbReference type="PROSITE" id="PS51339"/>
    </source>
</evidence>
<feature type="region of interest" description="Disordered" evidence="4">
    <location>
        <begin position="362"/>
        <end position="386"/>
    </location>
</feature>
<feature type="active site" description="Phosphocysteine intermediate" evidence="2">
    <location>
        <position position="540"/>
    </location>
</feature>
<evidence type="ECO:0000256" key="1">
    <source>
        <dbReference type="ARBA" id="ARBA00007471"/>
    </source>
</evidence>
<dbReference type="GO" id="GO:0004438">
    <property type="term" value="F:phosphatidylinositol-3-phosphate phosphatase activity"/>
    <property type="evidence" value="ECO:0007669"/>
    <property type="project" value="TreeGrafter"/>
</dbReference>
<feature type="region of interest" description="Disordered" evidence="4">
    <location>
        <begin position="821"/>
        <end position="851"/>
    </location>
</feature>
<dbReference type="InterPro" id="IPR030564">
    <property type="entry name" value="Myotubularin"/>
</dbReference>
<feature type="compositionally biased region" description="Polar residues" evidence="4">
    <location>
        <begin position="47"/>
        <end position="63"/>
    </location>
</feature>
<feature type="compositionally biased region" description="Polar residues" evidence="4">
    <location>
        <begin position="836"/>
        <end position="851"/>
    </location>
</feature>
<feature type="compositionally biased region" description="Low complexity" evidence="4">
    <location>
        <begin position="897"/>
        <end position="916"/>
    </location>
</feature>
<evidence type="ECO:0000313" key="6">
    <source>
        <dbReference type="EMBL" id="KAH9827625.1"/>
    </source>
</evidence>
<name>A0A9W7SSC7_9PEZI</name>
<evidence type="ECO:0000256" key="3">
    <source>
        <dbReference type="PIRSR" id="PIRSR630564-2"/>
    </source>
</evidence>
<feature type="compositionally biased region" description="Low complexity" evidence="4">
    <location>
        <begin position="161"/>
        <end position="170"/>
    </location>
</feature>
<feature type="region of interest" description="Disordered" evidence="4">
    <location>
        <begin position="46"/>
        <end position="80"/>
    </location>
</feature>
<protein>
    <recommendedName>
        <fullName evidence="5">Myotubularin phosphatase domain-containing protein</fullName>
    </recommendedName>
</protein>
<dbReference type="GO" id="GO:0005737">
    <property type="term" value="C:cytoplasm"/>
    <property type="evidence" value="ECO:0007669"/>
    <property type="project" value="TreeGrafter"/>
</dbReference>